<accession>D7M8Y1</accession>
<organism evidence="2">
    <name type="scientific">Arabidopsis lyrata subsp. lyrata</name>
    <name type="common">Lyre-leaved rock-cress</name>
    <dbReference type="NCBI Taxonomy" id="81972"/>
    <lineage>
        <taxon>Eukaryota</taxon>
        <taxon>Viridiplantae</taxon>
        <taxon>Streptophyta</taxon>
        <taxon>Embryophyta</taxon>
        <taxon>Tracheophyta</taxon>
        <taxon>Spermatophyta</taxon>
        <taxon>Magnoliopsida</taxon>
        <taxon>eudicotyledons</taxon>
        <taxon>Gunneridae</taxon>
        <taxon>Pentapetalae</taxon>
        <taxon>rosids</taxon>
        <taxon>malvids</taxon>
        <taxon>Brassicales</taxon>
        <taxon>Brassicaceae</taxon>
        <taxon>Camelineae</taxon>
        <taxon>Arabidopsis</taxon>
    </lineage>
</organism>
<proteinExistence type="predicted"/>
<dbReference type="Gramene" id="Al_scaffold_0007_1741">
    <property type="protein sequence ID" value="Al_scaffold_0007_1741"/>
    <property type="gene ID" value="Al_scaffold_0007_1741"/>
</dbReference>
<dbReference type="AlphaFoldDB" id="D7M8Y1"/>
<sequence length="90" mass="10182">MEKEKVGDFKAQPRIETLYDYVDSLDTEEYRLTNRRSKNQKVGRFYPSACVRNVSGEGTTPGDENGYQCARVLSQKVPSTAGSCLRKLED</sequence>
<name>D7M8Y1_ARALL</name>
<evidence type="ECO:0000313" key="2">
    <source>
        <dbReference type="Proteomes" id="UP000008694"/>
    </source>
</evidence>
<dbReference type="EMBL" id="GL348719">
    <property type="protein sequence ID" value="EFH46000.1"/>
    <property type="molecule type" value="Genomic_DNA"/>
</dbReference>
<protein>
    <submittedName>
        <fullName evidence="1">Predicted protein</fullName>
    </submittedName>
</protein>
<dbReference type="HOGENOM" id="CLU_2443840_0_0_1"/>
<keyword evidence="2" id="KW-1185">Reference proteome</keyword>
<reference evidence="2" key="1">
    <citation type="journal article" date="2011" name="Nat. Genet.">
        <title>The Arabidopsis lyrata genome sequence and the basis of rapid genome size change.</title>
        <authorList>
            <person name="Hu T.T."/>
            <person name="Pattyn P."/>
            <person name="Bakker E.G."/>
            <person name="Cao J."/>
            <person name="Cheng J.-F."/>
            <person name="Clark R.M."/>
            <person name="Fahlgren N."/>
            <person name="Fawcett J.A."/>
            <person name="Grimwood J."/>
            <person name="Gundlach H."/>
            <person name="Haberer G."/>
            <person name="Hollister J.D."/>
            <person name="Ossowski S."/>
            <person name="Ottilar R.P."/>
            <person name="Salamov A.A."/>
            <person name="Schneeberger K."/>
            <person name="Spannagl M."/>
            <person name="Wang X."/>
            <person name="Yang L."/>
            <person name="Nasrallah M.E."/>
            <person name="Bergelson J."/>
            <person name="Carrington J.C."/>
            <person name="Gaut B.S."/>
            <person name="Schmutz J."/>
            <person name="Mayer K.F.X."/>
            <person name="Van de Peer Y."/>
            <person name="Grigoriev I.V."/>
            <person name="Nordborg M."/>
            <person name="Weigel D."/>
            <person name="Guo Y.-L."/>
        </authorList>
    </citation>
    <scope>NUCLEOTIDE SEQUENCE [LARGE SCALE GENOMIC DNA]</scope>
    <source>
        <strain evidence="2">cv. MN47</strain>
    </source>
</reference>
<dbReference type="Proteomes" id="UP000008694">
    <property type="component" value="Unassembled WGS sequence"/>
</dbReference>
<evidence type="ECO:0000313" key="1">
    <source>
        <dbReference type="EMBL" id="EFH46000.1"/>
    </source>
</evidence>
<gene>
    <name evidence="1" type="ORF">ARALYDRAFT_657686</name>
</gene>